<dbReference type="Pfam" id="PF08146">
    <property type="entry name" value="BP28CT"/>
    <property type="match status" value="1"/>
</dbReference>
<dbReference type="InterPro" id="IPR012954">
    <property type="entry name" value="BP28_C_dom"/>
</dbReference>
<feature type="compositionally biased region" description="Basic and acidic residues" evidence="9">
    <location>
        <begin position="1088"/>
        <end position="1098"/>
    </location>
</feature>
<comment type="subcellular location">
    <subcellularLocation>
        <location evidence="1 8">Nucleus</location>
        <location evidence="1 8">Nucleolus</location>
    </subcellularLocation>
</comment>
<dbReference type="InterPro" id="IPR016024">
    <property type="entry name" value="ARM-type_fold"/>
</dbReference>
<protein>
    <recommendedName>
        <fullName evidence="3 8">U3 small nucleolar RNA-associated protein 10</fullName>
    </recommendedName>
</protein>
<evidence type="ECO:0000256" key="3">
    <source>
        <dbReference type="ARBA" id="ARBA00015399"/>
    </source>
</evidence>
<dbReference type="STRING" id="1890683.A0A427YQ62"/>
<evidence type="ECO:0000256" key="9">
    <source>
        <dbReference type="SAM" id="MobiDB-lite"/>
    </source>
</evidence>
<dbReference type="GO" id="GO:0030515">
    <property type="term" value="F:snoRNA binding"/>
    <property type="evidence" value="ECO:0007669"/>
    <property type="project" value="TreeGrafter"/>
</dbReference>
<dbReference type="InterPro" id="IPR011989">
    <property type="entry name" value="ARM-like"/>
</dbReference>
<dbReference type="GO" id="GO:0032040">
    <property type="term" value="C:small-subunit processome"/>
    <property type="evidence" value="ECO:0007669"/>
    <property type="project" value="TreeGrafter"/>
</dbReference>
<gene>
    <name evidence="11" type="primary">UTP10</name>
    <name evidence="11" type="ORF">EHS25_007562</name>
</gene>
<evidence type="ECO:0000256" key="2">
    <source>
        <dbReference type="ARBA" id="ARBA00010559"/>
    </source>
</evidence>
<dbReference type="GO" id="GO:0034455">
    <property type="term" value="C:t-UTP complex"/>
    <property type="evidence" value="ECO:0007669"/>
    <property type="project" value="TreeGrafter"/>
</dbReference>
<evidence type="ECO:0000256" key="4">
    <source>
        <dbReference type="ARBA" id="ARBA00022517"/>
    </source>
</evidence>
<dbReference type="GO" id="GO:0045943">
    <property type="term" value="P:positive regulation of transcription by RNA polymerase I"/>
    <property type="evidence" value="ECO:0007669"/>
    <property type="project" value="TreeGrafter"/>
</dbReference>
<evidence type="ECO:0000256" key="1">
    <source>
        <dbReference type="ARBA" id="ARBA00004604"/>
    </source>
</evidence>
<comment type="caution">
    <text evidence="11">The sequence shown here is derived from an EMBL/GenBank/DDBJ whole genome shotgun (WGS) entry which is preliminary data.</text>
</comment>
<feature type="region of interest" description="Disordered" evidence="9">
    <location>
        <begin position="1078"/>
        <end position="1098"/>
    </location>
</feature>
<dbReference type="OrthoDB" id="31183at2759"/>
<evidence type="ECO:0000256" key="5">
    <source>
        <dbReference type="ARBA" id="ARBA00022552"/>
    </source>
</evidence>
<evidence type="ECO:0000259" key="10">
    <source>
        <dbReference type="SMART" id="SM01036"/>
    </source>
</evidence>
<dbReference type="Proteomes" id="UP000279259">
    <property type="component" value="Unassembled WGS sequence"/>
</dbReference>
<evidence type="ECO:0000313" key="11">
    <source>
        <dbReference type="EMBL" id="RSH93209.1"/>
    </source>
</evidence>
<dbReference type="GO" id="GO:0000462">
    <property type="term" value="P:maturation of SSU-rRNA from tricistronic rRNA transcript (SSU-rRNA, 5.8S rRNA, LSU-rRNA)"/>
    <property type="evidence" value="ECO:0007669"/>
    <property type="project" value="TreeGrafter"/>
</dbReference>
<proteinExistence type="inferred from homology"/>
<evidence type="ECO:0000313" key="12">
    <source>
        <dbReference type="Proteomes" id="UP000279259"/>
    </source>
</evidence>
<dbReference type="GO" id="GO:0030686">
    <property type="term" value="C:90S preribosome"/>
    <property type="evidence" value="ECO:0007669"/>
    <property type="project" value="TreeGrafter"/>
</dbReference>
<dbReference type="SMART" id="SM01036">
    <property type="entry name" value="BP28CT"/>
    <property type="match status" value="1"/>
</dbReference>
<name>A0A427YQ62_9TREE</name>
<dbReference type="Gene3D" id="1.25.10.10">
    <property type="entry name" value="Leucine-rich Repeat Variant"/>
    <property type="match status" value="3"/>
</dbReference>
<sequence>MSSLAAQLQSIASLDASRLTSRTGAPAGKSYLFPPTVAAEHDLDAIFSLGVGGFEELLQLDPGMSEFEDDLFSERAKRTDRMMLSKEENRDLDQALERCLRRLGKWVGTMAGGKCIEWLVRRFRVHEMNTEVLIQIFLPYHESPNFPRMLAIVTIPTTSVYHAPFYPLIKNAQPLPRPYITTAISPSKERTLRLLNDVVSLVPKAIEEKTVHRALLAFWSATMVELLEKSRGGKGITEGLVKVLVEAFVNILSTPEAGTEVSVSRGVPSLVLLTRSIRLADEPFLAILTALLTPSSGANPSQRLLTLLVILNDRSGWDQGLGEEGSERLAGMKRLGETVVAAMEKYGFEEAVRAILPVLVERADINLKHLQNIAEYQQLPALMVKLFASSLLTVASNPSVSDQILEAIKTLLSILRDRHSTIVDSAYLDVSSRLAVPVDLLNTSGESGALVSIYSADTSARVQGIKDLFSDLTLEDSDRETAKEAIRARLADHDPAILDAIYEQTERLGELLTSEEVVDALRPVERRGLSKADWESIAAVPAKSSDILRKVAQDIIKAEIGSLDKDTAPEVYRIMADSLSRSVIASTGYPSHVSFLLDQLSSTLVSSRLFAHVVLAKMVQTLQGEQQLKLANQVLPVLSARLRIAPVRDAEDALEALAASFLRSVWTKPSSPKTGSRATIALVASLGKVVRIPGIAVDRMEERPSSPSRDASFGTFSTDLYALVNSNHLPPSLSRVLLRSLFTQLNEDALPFLASTYATPSLSSALRIVALRHATAFVSAHASAEEGKAVDFQMVLPSLLVAMQDSNQDVREAGVGVLKAIGGLIRIGTGEIFALDTFYGSQSQHVQLLKPVDLRRYVDALLAVKNEIVLDPSRIAAVHNTQLGVTHSKGRKDSQNRRAIISALLSHALAWRSLPARHSILLSLAGVHDSAIFRGVLPLLIPLANSSSEEAIWLQGKTEAEREDYLRLLLSVLEKGSAGVLADPNGEAWKFLLGLLSAPEGESYPLGLRMRLLSLERIVDGIFDAFPPTLKATYVCALVKSLHDLPSDDIFATKPLLARLSLDTLPLIEALHDLSAPLDSPAPRKKQKHDDHSAESDKLDRSVADLTILIESRDWKVVPGDAELVATLMTVLSALLGKRQSVHQGLDYAEQELLGAILAVVEKIQESAEIKKAHVGIEVIIKVIRASTNPRTSQRALLVASELARLIPEGVLHNVMPIFTFMGASDFQRDDAYSFGVVEKTVERIVPVMTRSLKDKSADELGLYKESAGFLGIFTDMVGRLPKHRTLPFFVHLVKSLGAKDFLPAVAMLLVDRATTKAGRSSGAAQAIEMALGVAGAFEVSVRLETMRQVVQEIARLFDDLSTDEKRAFLSQMLSENDDSDRTLRQITALLHLSIGLSRQLTGRPCDQNAVKDVVRQLIGLAATSSGAALRGSDIPKTVQAALGGAMGLLSAENFLSVTNDVVADQDEQNAVMALNTLVARLPMIKKDIRTKSSSTISEIVKRSATLLGASSATVRAALAAIRAVASSALSGEDTALASIMGKLVHCAGKAEEGDVILETLDIIGLTSRHLGSRIIPSIQSIVDLTLHLASLPTSSPPITKQALLTLTSVIETVPTFVSSKQLSEILRHSIALRARDEQVSNSVLSVVAKRIGTKALLPVVMDLFATAQKGDATEMEAYFHLVRLALRNTDRATIPSLIKPVFAFFLDVFDLRHRLQKQAMDAIVVNRIEESAIGSFLELVTKLNEGTFKPLFIRLYDWAVIDLSEGKTIADARLVERKTVLLHVMEGLLNKFRHLLSPYIGTMMPHIEELLDAYADGDIEDVGLWTLLMGVLAKSFEVDDGAYWNDGLLLKFIPRLTSQLSIFPDLVSSASSPLTTTLSSLAGSTTSEPVLKLVNERLCMFTRDDSPRVRISALKAMDAVWEKQAEEMIALVPETVSEFLAELLEDENGEVEGEARKVLARIEKMTGSLKEYLE</sequence>
<accession>A0A427YQ62</accession>
<keyword evidence="5 8" id="KW-0698">rRNA processing</keyword>
<dbReference type="InterPro" id="IPR056473">
    <property type="entry name" value="HEAT_Utp10/HEAT1"/>
</dbReference>
<keyword evidence="6 8" id="KW-0539">Nucleus</keyword>
<comment type="subunit">
    <text evidence="8">Component of the ribosomal small subunit (SSU) processome.</text>
</comment>
<organism evidence="11 12">
    <name type="scientific">Saitozyma podzolica</name>
    <dbReference type="NCBI Taxonomy" id="1890683"/>
    <lineage>
        <taxon>Eukaryota</taxon>
        <taxon>Fungi</taxon>
        <taxon>Dikarya</taxon>
        <taxon>Basidiomycota</taxon>
        <taxon>Agaricomycotina</taxon>
        <taxon>Tremellomycetes</taxon>
        <taxon>Tremellales</taxon>
        <taxon>Trimorphomycetaceae</taxon>
        <taxon>Saitozyma</taxon>
    </lineage>
</organism>
<dbReference type="PANTHER" id="PTHR13457:SF1">
    <property type="entry name" value="HEAT REPEAT-CONTAINING PROTEIN 1"/>
    <property type="match status" value="1"/>
</dbReference>
<feature type="domain" description="BP28 C-terminal" evidence="10">
    <location>
        <begin position="1692"/>
        <end position="1844"/>
    </location>
</feature>
<dbReference type="InterPro" id="IPR040191">
    <property type="entry name" value="UTP10"/>
</dbReference>
<keyword evidence="7 8" id="KW-0687">Ribonucleoprotein</keyword>
<dbReference type="SUPFAM" id="SSF48371">
    <property type="entry name" value="ARM repeat"/>
    <property type="match status" value="2"/>
</dbReference>
<comment type="similarity">
    <text evidence="2 8">Belongs to the HEATR1/UTP10 family.</text>
</comment>
<reference evidence="11 12" key="1">
    <citation type="submission" date="2018-11" db="EMBL/GenBank/DDBJ databases">
        <title>Genome sequence of Saitozyma podzolica DSM 27192.</title>
        <authorList>
            <person name="Aliyu H."/>
            <person name="Gorte O."/>
            <person name="Ochsenreither K."/>
        </authorList>
    </citation>
    <scope>NUCLEOTIDE SEQUENCE [LARGE SCALE GENOMIC DNA]</scope>
    <source>
        <strain evidence="11 12">DSM 27192</strain>
    </source>
</reference>
<evidence type="ECO:0000256" key="7">
    <source>
        <dbReference type="ARBA" id="ARBA00023274"/>
    </source>
</evidence>
<evidence type="ECO:0000256" key="8">
    <source>
        <dbReference type="RuleBase" id="RU367065"/>
    </source>
</evidence>
<comment type="function">
    <text evidence="8">Involved in nucleolar processing of pre-18S ribosomal RNA.</text>
</comment>
<keyword evidence="4 8" id="KW-0690">Ribosome biogenesis</keyword>
<dbReference type="Pfam" id="PF23243">
    <property type="entry name" value="HEAT_HEATR1"/>
    <property type="match status" value="1"/>
</dbReference>
<evidence type="ECO:0000256" key="6">
    <source>
        <dbReference type="ARBA" id="ARBA00023242"/>
    </source>
</evidence>
<keyword evidence="12" id="KW-1185">Reference proteome</keyword>
<dbReference type="PANTHER" id="PTHR13457">
    <property type="entry name" value="BAP28"/>
    <property type="match status" value="1"/>
</dbReference>
<dbReference type="EMBL" id="RSCD01000004">
    <property type="protein sequence ID" value="RSH93209.1"/>
    <property type="molecule type" value="Genomic_DNA"/>
</dbReference>